<keyword evidence="4" id="KW-0808">Transferase</keyword>
<evidence type="ECO:0000313" key="10">
    <source>
        <dbReference type="EMBL" id="KYG72943.1"/>
    </source>
</evidence>
<dbReference type="GO" id="GO:0016763">
    <property type="term" value="F:pentosyltransferase activity"/>
    <property type="evidence" value="ECO:0007669"/>
    <property type="project" value="TreeGrafter"/>
</dbReference>
<feature type="transmembrane region" description="Helical" evidence="8">
    <location>
        <begin position="326"/>
        <end position="342"/>
    </location>
</feature>
<dbReference type="InterPro" id="IPR038731">
    <property type="entry name" value="RgtA/B/C-like"/>
</dbReference>
<reference evidence="10 11" key="1">
    <citation type="submission" date="2016-01" db="EMBL/GenBank/DDBJ databases">
        <title>Genome sequencing of Roseivirga echinicomitans KMM 6058.</title>
        <authorList>
            <person name="Selvaratnam C."/>
            <person name="Thevarajoo S."/>
            <person name="Goh K.M."/>
            <person name="Ee R."/>
            <person name="Chan K.-G."/>
            <person name="Chong C.S."/>
        </authorList>
    </citation>
    <scope>NUCLEOTIDE SEQUENCE [LARGE SCALE GENOMIC DNA]</scope>
    <source>
        <strain evidence="10 11">KMM 6058</strain>
    </source>
</reference>
<dbReference type="AlphaFoldDB" id="A0A150X2K7"/>
<evidence type="ECO:0000313" key="11">
    <source>
        <dbReference type="Proteomes" id="UP000075615"/>
    </source>
</evidence>
<dbReference type="GO" id="GO:0009103">
    <property type="term" value="P:lipopolysaccharide biosynthetic process"/>
    <property type="evidence" value="ECO:0007669"/>
    <property type="project" value="UniProtKB-ARBA"/>
</dbReference>
<evidence type="ECO:0000256" key="6">
    <source>
        <dbReference type="ARBA" id="ARBA00022989"/>
    </source>
</evidence>
<comment type="caution">
    <text evidence="10">The sequence shown here is derived from an EMBL/GenBank/DDBJ whole genome shotgun (WGS) entry which is preliminary data.</text>
</comment>
<dbReference type="Pfam" id="PF13231">
    <property type="entry name" value="PMT_2"/>
    <property type="match status" value="1"/>
</dbReference>
<dbReference type="OrthoDB" id="8353433at2"/>
<dbReference type="InterPro" id="IPR050297">
    <property type="entry name" value="LipidA_mod_glycosyltrf_83"/>
</dbReference>
<keyword evidence="5 8" id="KW-0812">Transmembrane</keyword>
<feature type="transmembrane region" description="Helical" evidence="8">
    <location>
        <begin position="409"/>
        <end position="426"/>
    </location>
</feature>
<feature type="transmembrane region" description="Helical" evidence="8">
    <location>
        <begin position="120"/>
        <end position="139"/>
    </location>
</feature>
<feature type="transmembrane region" description="Helical" evidence="8">
    <location>
        <begin position="167"/>
        <end position="183"/>
    </location>
</feature>
<feature type="transmembrane region" description="Helical" evidence="8">
    <location>
        <begin position="216"/>
        <end position="236"/>
    </location>
</feature>
<feature type="domain" description="Glycosyltransferase RgtA/B/C/D-like" evidence="9">
    <location>
        <begin position="69"/>
        <end position="225"/>
    </location>
</feature>
<comment type="subcellular location">
    <subcellularLocation>
        <location evidence="1">Cell membrane</location>
        <topology evidence="1">Multi-pass membrane protein</topology>
    </subcellularLocation>
</comment>
<evidence type="ECO:0000256" key="2">
    <source>
        <dbReference type="ARBA" id="ARBA00022475"/>
    </source>
</evidence>
<keyword evidence="11" id="KW-1185">Reference proteome</keyword>
<evidence type="ECO:0000256" key="3">
    <source>
        <dbReference type="ARBA" id="ARBA00022676"/>
    </source>
</evidence>
<dbReference type="PANTHER" id="PTHR33908">
    <property type="entry name" value="MANNOSYLTRANSFERASE YKCB-RELATED"/>
    <property type="match status" value="1"/>
</dbReference>
<dbReference type="GO" id="GO:0005886">
    <property type="term" value="C:plasma membrane"/>
    <property type="evidence" value="ECO:0007669"/>
    <property type="project" value="UniProtKB-SubCell"/>
</dbReference>
<feature type="transmembrane region" description="Helical" evidence="8">
    <location>
        <begin position="301"/>
        <end position="320"/>
    </location>
</feature>
<dbReference type="PANTHER" id="PTHR33908:SF3">
    <property type="entry name" value="UNDECAPRENYL PHOSPHATE-ALPHA-4-AMINO-4-DEOXY-L-ARABINOSE ARABINOSYL TRANSFERASE"/>
    <property type="match status" value="1"/>
</dbReference>
<name>A0A150X2K7_9BACT</name>
<feature type="transmembrane region" description="Helical" evidence="8">
    <location>
        <begin position="94"/>
        <end position="111"/>
    </location>
</feature>
<keyword evidence="7 8" id="KW-0472">Membrane</keyword>
<dbReference type="Proteomes" id="UP000075615">
    <property type="component" value="Unassembled WGS sequence"/>
</dbReference>
<sequence>MLIKEGDFNRNERWVLVGMLVLLLCALFVNLGIYPLYLEEPRRGLIALEMMFQDNLWVPTQTGDLYYRKPPFYNWLIILSYQIFGGYSEFATRLISVLSALVTGVVIYRFFKFRLGKRLAVYSALSYVACVDILFYFSMIGEIDLFYALVTFLVFVVIYHFGKLEQYWPLFLFAYLLTAIGFLTKGLTSLPFLAISLLVFFIYEKKFRVLFSIQHIVSILAFFAVLAGYFYAYSLYEDPSGWYTTLFSESADKAVGGGFSALLKHLVLFPLTTLANLLPVTLFIPVLFIKKVRERLMSNRLMVFLALLFVANFVVYWFSAEAKSRYLYPLFPVLIAIVLYGIQKTDADWLKKYAKVITVFLLSVATLTFPAMLFVKELEVVDHLLLIAIGLELMVIALWWLYAKKGIEAYMIILGVLLVLRLGYSFTVPVTRQKTTGAAEDKALGLKIAEITKGESLHRLGDVRMSLTIVYYLEAERKAVLYQTDELREGFYFVYTNNLPTTGYSVIEEFHYHNEPIYLIRVNAQE</sequence>
<gene>
    <name evidence="10" type="ORF">AWN68_09600</name>
</gene>
<proteinExistence type="predicted"/>
<feature type="transmembrane region" description="Helical" evidence="8">
    <location>
        <begin position="145"/>
        <end position="162"/>
    </location>
</feature>
<feature type="transmembrane region" description="Helical" evidence="8">
    <location>
        <begin position="189"/>
        <end position="204"/>
    </location>
</feature>
<dbReference type="EMBL" id="LRDB01000050">
    <property type="protein sequence ID" value="KYG72943.1"/>
    <property type="molecule type" value="Genomic_DNA"/>
</dbReference>
<accession>A0A150X2K7</accession>
<evidence type="ECO:0000256" key="7">
    <source>
        <dbReference type="ARBA" id="ARBA00023136"/>
    </source>
</evidence>
<evidence type="ECO:0000256" key="8">
    <source>
        <dbReference type="SAM" id="Phobius"/>
    </source>
</evidence>
<protein>
    <recommendedName>
        <fullName evidence="9">Glycosyltransferase RgtA/B/C/D-like domain-containing protein</fullName>
    </recommendedName>
</protein>
<feature type="transmembrane region" description="Helical" evidence="8">
    <location>
        <begin position="354"/>
        <end position="375"/>
    </location>
</feature>
<dbReference type="GO" id="GO:0010041">
    <property type="term" value="P:response to iron(III) ion"/>
    <property type="evidence" value="ECO:0007669"/>
    <property type="project" value="TreeGrafter"/>
</dbReference>
<organism evidence="10 11">
    <name type="scientific">Roseivirga echinicomitans</name>
    <dbReference type="NCBI Taxonomy" id="296218"/>
    <lineage>
        <taxon>Bacteria</taxon>
        <taxon>Pseudomonadati</taxon>
        <taxon>Bacteroidota</taxon>
        <taxon>Cytophagia</taxon>
        <taxon>Cytophagales</taxon>
        <taxon>Roseivirgaceae</taxon>
        <taxon>Roseivirga</taxon>
    </lineage>
</organism>
<keyword evidence="3" id="KW-0328">Glycosyltransferase</keyword>
<keyword evidence="2" id="KW-1003">Cell membrane</keyword>
<keyword evidence="6 8" id="KW-1133">Transmembrane helix</keyword>
<feature type="transmembrane region" description="Helical" evidence="8">
    <location>
        <begin position="381"/>
        <end position="402"/>
    </location>
</feature>
<evidence type="ECO:0000256" key="5">
    <source>
        <dbReference type="ARBA" id="ARBA00022692"/>
    </source>
</evidence>
<feature type="transmembrane region" description="Helical" evidence="8">
    <location>
        <begin position="14"/>
        <end position="37"/>
    </location>
</feature>
<dbReference type="RefSeq" id="WP_068417755.1">
    <property type="nucleotide sequence ID" value="NZ_LRDB01000050.1"/>
</dbReference>
<feature type="transmembrane region" description="Helical" evidence="8">
    <location>
        <begin position="267"/>
        <end position="289"/>
    </location>
</feature>
<evidence type="ECO:0000256" key="4">
    <source>
        <dbReference type="ARBA" id="ARBA00022679"/>
    </source>
</evidence>
<evidence type="ECO:0000256" key="1">
    <source>
        <dbReference type="ARBA" id="ARBA00004651"/>
    </source>
</evidence>
<dbReference type="STRING" id="296218.AWN68_09600"/>
<evidence type="ECO:0000259" key="9">
    <source>
        <dbReference type="Pfam" id="PF13231"/>
    </source>
</evidence>